<dbReference type="OrthoDB" id="1018at2157"/>
<keyword evidence="3" id="KW-1185">Reference proteome</keyword>
<sequence length="207" mass="23410">MKICRTQCPSERRNSHHRGKESSFWMHDPELIFNELDLKKGEVFLDFGCGTGDYSIHAAEKIGETGLVYAIDIKKELIDNLVQRTEKAGLENLIAIVSDAREQLPFEDKSIDLCLISTVLHTMNLEDAGKTIFTEIGRVLKPGGRLIIIECKKEDSKFGPPLSMRISPDEMEEYVYASDFEKSNIVDLGYNYMIKFVSMKDNSGVHG</sequence>
<gene>
    <name evidence="2" type="ORF">FKV42_03050</name>
</gene>
<dbReference type="Pfam" id="PF13847">
    <property type="entry name" value="Methyltransf_31"/>
    <property type="match status" value="1"/>
</dbReference>
<dbReference type="PANTHER" id="PTHR43591">
    <property type="entry name" value="METHYLTRANSFERASE"/>
    <property type="match status" value="1"/>
</dbReference>
<comment type="caution">
    <text evidence="2">The sequence shown here is derived from an EMBL/GenBank/DDBJ whole genome shotgun (WGS) entry which is preliminary data.</text>
</comment>
<feature type="domain" description="Methyltransferase" evidence="1">
    <location>
        <begin position="39"/>
        <end position="154"/>
    </location>
</feature>
<protein>
    <submittedName>
        <fullName evidence="2">Methyltransferase domain-containing protein</fullName>
    </submittedName>
</protein>
<accession>A0A7Z8P3B4</accession>
<name>A0A7Z8P3B4_9EURY</name>
<reference evidence="2 3" key="1">
    <citation type="submission" date="2019-06" db="EMBL/GenBank/DDBJ databases">
        <title>Draft genome sequence of Methanolobus vulcani B1d.</title>
        <authorList>
            <person name="Creighbaum A.J."/>
            <person name="Ticak T."/>
            <person name="Hariraju D."/>
            <person name="Arivett B.A."/>
            <person name="Ferguson D.J.Jr."/>
        </authorList>
    </citation>
    <scope>NUCLEOTIDE SEQUENCE [LARGE SCALE GENOMIC DNA]</scope>
    <source>
        <strain evidence="2 3">B1d</strain>
    </source>
</reference>
<proteinExistence type="predicted"/>
<dbReference type="InterPro" id="IPR029063">
    <property type="entry name" value="SAM-dependent_MTases_sf"/>
</dbReference>
<dbReference type="PANTHER" id="PTHR43591:SF24">
    <property type="entry name" value="2-METHOXY-6-POLYPRENYL-1,4-BENZOQUINOL METHYLASE, MITOCHONDRIAL"/>
    <property type="match status" value="1"/>
</dbReference>
<dbReference type="EMBL" id="VIAQ01000008">
    <property type="protein sequence ID" value="TQD27651.1"/>
    <property type="molecule type" value="Genomic_DNA"/>
</dbReference>
<dbReference type="GO" id="GO:0008168">
    <property type="term" value="F:methyltransferase activity"/>
    <property type="evidence" value="ECO:0007669"/>
    <property type="project" value="UniProtKB-KW"/>
</dbReference>
<evidence type="ECO:0000259" key="1">
    <source>
        <dbReference type="Pfam" id="PF13847"/>
    </source>
</evidence>
<dbReference type="AlphaFoldDB" id="A0A7Z8P3B4"/>
<dbReference type="GO" id="GO:0032259">
    <property type="term" value="P:methylation"/>
    <property type="evidence" value="ECO:0007669"/>
    <property type="project" value="UniProtKB-KW"/>
</dbReference>
<evidence type="ECO:0000313" key="3">
    <source>
        <dbReference type="Proteomes" id="UP000319335"/>
    </source>
</evidence>
<dbReference type="CDD" id="cd02440">
    <property type="entry name" value="AdoMet_MTases"/>
    <property type="match status" value="1"/>
</dbReference>
<dbReference type="SUPFAM" id="SSF53335">
    <property type="entry name" value="S-adenosyl-L-methionine-dependent methyltransferases"/>
    <property type="match status" value="1"/>
</dbReference>
<dbReference type="Gene3D" id="3.40.50.150">
    <property type="entry name" value="Vaccinia Virus protein VP39"/>
    <property type="match status" value="1"/>
</dbReference>
<dbReference type="InterPro" id="IPR025714">
    <property type="entry name" value="Methyltranfer_dom"/>
</dbReference>
<organism evidence="2 3">
    <name type="scientific">Methanolobus vulcani</name>
    <dbReference type="NCBI Taxonomy" id="38026"/>
    <lineage>
        <taxon>Archaea</taxon>
        <taxon>Methanobacteriati</taxon>
        <taxon>Methanobacteriota</taxon>
        <taxon>Stenosarchaea group</taxon>
        <taxon>Methanomicrobia</taxon>
        <taxon>Methanosarcinales</taxon>
        <taxon>Methanosarcinaceae</taxon>
        <taxon>Methanolobus</taxon>
    </lineage>
</organism>
<keyword evidence="2" id="KW-0808">Transferase</keyword>
<dbReference type="Proteomes" id="UP000319335">
    <property type="component" value="Unassembled WGS sequence"/>
</dbReference>
<evidence type="ECO:0000313" key="2">
    <source>
        <dbReference type="EMBL" id="TQD27651.1"/>
    </source>
</evidence>
<dbReference type="RefSeq" id="WP_154808781.1">
    <property type="nucleotide sequence ID" value="NZ_VIAQ01000008.1"/>
</dbReference>
<keyword evidence="2" id="KW-0489">Methyltransferase</keyword>